<dbReference type="Proteomes" id="UP000887565">
    <property type="component" value="Unplaced"/>
</dbReference>
<reference evidence="2" key="1">
    <citation type="submission" date="2022-11" db="UniProtKB">
        <authorList>
            <consortium name="WormBaseParasite"/>
        </authorList>
    </citation>
    <scope>IDENTIFICATION</scope>
</reference>
<name>A0A915IGI7_ROMCU</name>
<keyword evidence="1" id="KW-1185">Reference proteome</keyword>
<proteinExistence type="predicted"/>
<dbReference type="AlphaFoldDB" id="A0A915IGI7"/>
<protein>
    <submittedName>
        <fullName evidence="2">Uncharacterized protein</fullName>
    </submittedName>
</protein>
<dbReference type="WBParaSite" id="nRc.2.0.1.t12391-RA">
    <property type="protein sequence ID" value="nRc.2.0.1.t12391-RA"/>
    <property type="gene ID" value="nRc.2.0.1.g12391"/>
</dbReference>
<organism evidence="1 2">
    <name type="scientific">Romanomermis culicivorax</name>
    <name type="common">Nematode worm</name>
    <dbReference type="NCBI Taxonomy" id="13658"/>
    <lineage>
        <taxon>Eukaryota</taxon>
        <taxon>Metazoa</taxon>
        <taxon>Ecdysozoa</taxon>
        <taxon>Nematoda</taxon>
        <taxon>Enoplea</taxon>
        <taxon>Dorylaimia</taxon>
        <taxon>Mermithida</taxon>
        <taxon>Mermithoidea</taxon>
        <taxon>Mermithidae</taxon>
        <taxon>Romanomermis</taxon>
    </lineage>
</organism>
<sequence length="171" mass="19934">MLIFLAQISKKIDEINDFHSYGTINQSYFTEYPSAVQKQLSNEESTLFHKETSHFSNKTEWRRVKEERNMTEQQIQNNFLISSANQANPTSIIWYNVDCNDDLARKARKALDTKLENKLTSEFPEKPALHRIQRNQLYSIKQAAALFFYEDSAVGRNILANFSTIVGYQKK</sequence>
<evidence type="ECO:0000313" key="2">
    <source>
        <dbReference type="WBParaSite" id="nRc.2.0.1.t12391-RA"/>
    </source>
</evidence>
<evidence type="ECO:0000313" key="1">
    <source>
        <dbReference type="Proteomes" id="UP000887565"/>
    </source>
</evidence>
<accession>A0A915IGI7</accession>